<feature type="compositionally biased region" description="Pro residues" evidence="1">
    <location>
        <begin position="128"/>
        <end position="137"/>
    </location>
</feature>
<dbReference type="Proteomes" id="UP000094065">
    <property type="component" value="Unassembled WGS sequence"/>
</dbReference>
<reference evidence="2 3" key="1">
    <citation type="submission" date="2016-06" db="EMBL/GenBank/DDBJ databases">
        <title>Evolution of pathogenesis and genome organization in the Tremellales.</title>
        <authorList>
            <person name="Cuomo C."/>
            <person name="Litvintseva A."/>
            <person name="Heitman J."/>
            <person name="Chen Y."/>
            <person name="Sun S."/>
            <person name="Springer D."/>
            <person name="Dromer F."/>
            <person name="Young S."/>
            <person name="Zeng Q."/>
            <person name="Chapman S."/>
            <person name="Gujja S."/>
            <person name="Saif S."/>
            <person name="Birren B."/>
        </authorList>
    </citation>
    <scope>NUCLEOTIDE SEQUENCE [LARGE SCALE GENOMIC DNA]</scope>
    <source>
        <strain evidence="2 3">CBS 6039</strain>
    </source>
</reference>
<feature type="region of interest" description="Disordered" evidence="1">
    <location>
        <begin position="178"/>
        <end position="213"/>
    </location>
</feature>
<feature type="compositionally biased region" description="Low complexity" evidence="1">
    <location>
        <begin position="111"/>
        <end position="127"/>
    </location>
</feature>
<evidence type="ECO:0000313" key="3">
    <source>
        <dbReference type="Proteomes" id="UP000094065"/>
    </source>
</evidence>
<name>A0A1E3HTG5_9TREE</name>
<comment type="caution">
    <text evidence="2">The sequence shown here is derived from an EMBL/GenBank/DDBJ whole genome shotgun (WGS) entry which is preliminary data.</text>
</comment>
<feature type="region of interest" description="Disordered" evidence="1">
    <location>
        <begin position="51"/>
        <end position="144"/>
    </location>
</feature>
<gene>
    <name evidence="2" type="ORF">L202_03582</name>
</gene>
<proteinExistence type="predicted"/>
<dbReference type="EMBL" id="AWGJ01000005">
    <property type="protein sequence ID" value="ODN79640.1"/>
    <property type="molecule type" value="Genomic_DNA"/>
</dbReference>
<dbReference type="GeneID" id="30154891"/>
<organism evidence="2 3">
    <name type="scientific">Cryptococcus amylolentus CBS 6039</name>
    <dbReference type="NCBI Taxonomy" id="1295533"/>
    <lineage>
        <taxon>Eukaryota</taxon>
        <taxon>Fungi</taxon>
        <taxon>Dikarya</taxon>
        <taxon>Basidiomycota</taxon>
        <taxon>Agaricomycotina</taxon>
        <taxon>Tremellomycetes</taxon>
        <taxon>Tremellales</taxon>
        <taxon>Cryptococcaceae</taxon>
        <taxon>Cryptococcus</taxon>
    </lineage>
</organism>
<dbReference type="AlphaFoldDB" id="A0A1E3HTG5"/>
<feature type="compositionally biased region" description="Basic and acidic residues" evidence="1">
    <location>
        <begin position="193"/>
        <end position="207"/>
    </location>
</feature>
<dbReference type="RefSeq" id="XP_018994487.1">
    <property type="nucleotide sequence ID" value="XM_019137461.1"/>
</dbReference>
<evidence type="ECO:0000256" key="1">
    <source>
        <dbReference type="SAM" id="MobiDB-lite"/>
    </source>
</evidence>
<dbReference type="OrthoDB" id="2575998at2759"/>
<protein>
    <submittedName>
        <fullName evidence="2">Uncharacterized protein</fullName>
    </submittedName>
</protein>
<sequence>MTAIQRPSTPFPYTHTLVHSTTHSYFEPTPMPYGHPLHFHLAPMPSPVPPSLLAKRRGAPISPLPTPTSAPMVRSTSRPVRPRPSRALLSQQPQPSEPIPTIGEVLSRQTSRCPSECSTSSSFSAPSPSMPITPHYPTPQLEAPTPLALPSPLCSPALSPCEPVIATPPELPGFSFRLAGSGSDCGEDEEEEEKRGRKRSVEEEQRWKRPGTPVQFQKMLERLEALSKEKRGKEKRFRSVVDGGSWVVVG</sequence>
<accession>A0A1E3HTG5</accession>
<keyword evidence="3" id="KW-1185">Reference proteome</keyword>
<evidence type="ECO:0000313" key="2">
    <source>
        <dbReference type="EMBL" id="ODN79640.1"/>
    </source>
</evidence>